<dbReference type="EMBL" id="JARVKF010000113">
    <property type="protein sequence ID" value="KAK9422442.1"/>
    <property type="molecule type" value="Genomic_DNA"/>
</dbReference>
<organism evidence="2 3">
    <name type="scientific">Seiridium unicorne</name>
    <dbReference type="NCBI Taxonomy" id="138068"/>
    <lineage>
        <taxon>Eukaryota</taxon>
        <taxon>Fungi</taxon>
        <taxon>Dikarya</taxon>
        <taxon>Ascomycota</taxon>
        <taxon>Pezizomycotina</taxon>
        <taxon>Sordariomycetes</taxon>
        <taxon>Xylariomycetidae</taxon>
        <taxon>Amphisphaeriales</taxon>
        <taxon>Sporocadaceae</taxon>
        <taxon>Seiridium</taxon>
    </lineage>
</organism>
<name>A0ABR2V6B8_9PEZI</name>
<reference evidence="2 3" key="1">
    <citation type="journal article" date="2024" name="J. Plant Pathol.">
        <title>Sequence and assembly of the genome of Seiridium unicorne, isolate CBS 538.82, causal agent of cypress canker disease.</title>
        <authorList>
            <person name="Scali E."/>
            <person name="Rocca G.D."/>
            <person name="Danti R."/>
            <person name="Garbelotto M."/>
            <person name="Barberini S."/>
            <person name="Baroncelli R."/>
            <person name="Emiliani G."/>
        </authorList>
    </citation>
    <scope>NUCLEOTIDE SEQUENCE [LARGE SCALE GENOMIC DNA]</scope>
    <source>
        <strain evidence="2 3">BM-138-508</strain>
    </source>
</reference>
<evidence type="ECO:0000313" key="3">
    <source>
        <dbReference type="Proteomes" id="UP001408356"/>
    </source>
</evidence>
<protein>
    <submittedName>
        <fullName evidence="2">Uncharacterized protein</fullName>
    </submittedName>
</protein>
<gene>
    <name evidence="2" type="ORF">SUNI508_04798</name>
</gene>
<evidence type="ECO:0000313" key="2">
    <source>
        <dbReference type="EMBL" id="KAK9422442.1"/>
    </source>
</evidence>
<feature type="region of interest" description="Disordered" evidence="1">
    <location>
        <begin position="101"/>
        <end position="133"/>
    </location>
</feature>
<keyword evidence="3" id="KW-1185">Reference proteome</keyword>
<comment type="caution">
    <text evidence="2">The sequence shown here is derived from an EMBL/GenBank/DDBJ whole genome shotgun (WGS) entry which is preliminary data.</text>
</comment>
<proteinExistence type="predicted"/>
<sequence length="408" mass="46635">MASLDTTFVFGRKRTADQAGLDDFSYPPAKRLCLVRSAIRLEDEEQQLCTTSTSATQVSYLQKPPLRPTTIPATHSHLPHLDNSEFSGGFEVFRKSQSDKVDYSLNSPATERQHSSNGIKTEAESETEALTTKLSPQDREELLGQIKAFGTQGCGNGHAWTGLMLKAARENDNFLVGLHSRIQEFTAKEAQKDRFHITGDTDDIEFWLASKQESARDRETTVISLIVSNIRRYRNEIRTYHSWELKHDILFRFVDTFKAIANSKGKIATKVRNKVGNCDLEKDFYRVLCRLKQDWGEMVADKDFMEALQKTVKIAEQREVFKSLGACLKMLENFKHEEKDRRVRLERQEKSQRMAASFATTTTDVFKQIEEHKEAMKECKTADDKARYLEELARLTGQLSQQLMGGTK</sequence>
<accession>A0ABR2V6B8</accession>
<feature type="compositionally biased region" description="Polar residues" evidence="1">
    <location>
        <begin position="104"/>
        <end position="119"/>
    </location>
</feature>
<dbReference type="Proteomes" id="UP001408356">
    <property type="component" value="Unassembled WGS sequence"/>
</dbReference>
<evidence type="ECO:0000256" key="1">
    <source>
        <dbReference type="SAM" id="MobiDB-lite"/>
    </source>
</evidence>